<dbReference type="PANTHER" id="PTHR43292:SF4">
    <property type="entry name" value="ACYL-COA DEHYDROGENASE FADE34"/>
    <property type="match status" value="1"/>
</dbReference>
<comment type="caution">
    <text evidence="9">The sequence shown here is derived from an EMBL/GenBank/DDBJ whole genome shotgun (WGS) entry which is preliminary data.</text>
</comment>
<evidence type="ECO:0000313" key="9">
    <source>
        <dbReference type="EMBL" id="MBB4914390.1"/>
    </source>
</evidence>
<dbReference type="InterPro" id="IPR009100">
    <property type="entry name" value="AcylCoA_DH/oxidase_NM_dom_sf"/>
</dbReference>
<dbReference type="GO" id="GO:0005886">
    <property type="term" value="C:plasma membrane"/>
    <property type="evidence" value="ECO:0007669"/>
    <property type="project" value="TreeGrafter"/>
</dbReference>
<dbReference type="Pfam" id="PF00441">
    <property type="entry name" value="Acyl-CoA_dh_1"/>
    <property type="match status" value="3"/>
</dbReference>
<keyword evidence="4" id="KW-0274">FAD</keyword>
<evidence type="ECO:0000259" key="8">
    <source>
        <dbReference type="Pfam" id="PF02771"/>
    </source>
</evidence>
<feature type="domain" description="Acyl-CoA dehydrogenase/oxidase N-terminal" evidence="8">
    <location>
        <begin position="446"/>
        <end position="522"/>
    </location>
</feature>
<proteinExistence type="inferred from homology"/>
<dbReference type="GO" id="GO:0016627">
    <property type="term" value="F:oxidoreductase activity, acting on the CH-CH group of donors"/>
    <property type="evidence" value="ECO:0007669"/>
    <property type="project" value="InterPro"/>
</dbReference>
<evidence type="ECO:0000259" key="6">
    <source>
        <dbReference type="Pfam" id="PF00441"/>
    </source>
</evidence>
<keyword evidence="10" id="KW-1185">Reference proteome</keyword>
<dbReference type="InterPro" id="IPR036250">
    <property type="entry name" value="AcylCo_DH-like_C"/>
</dbReference>
<dbReference type="AlphaFoldDB" id="A0A7W7QIU6"/>
<evidence type="ECO:0000259" key="7">
    <source>
        <dbReference type="Pfam" id="PF02770"/>
    </source>
</evidence>
<dbReference type="Pfam" id="PF02771">
    <property type="entry name" value="Acyl-CoA_dh_N"/>
    <property type="match status" value="2"/>
</dbReference>
<reference evidence="9 10" key="1">
    <citation type="submission" date="2020-08" db="EMBL/GenBank/DDBJ databases">
        <title>Genomic Encyclopedia of Type Strains, Phase III (KMG-III): the genomes of soil and plant-associated and newly described type strains.</title>
        <authorList>
            <person name="Whitman W."/>
        </authorList>
    </citation>
    <scope>NUCLEOTIDE SEQUENCE [LARGE SCALE GENOMIC DNA]</scope>
    <source>
        <strain evidence="9 10">CECT 8840</strain>
    </source>
</reference>
<dbReference type="Gene3D" id="1.20.140.10">
    <property type="entry name" value="Butyryl-CoA Dehydrogenase, subunit A, domain 3"/>
    <property type="match status" value="2"/>
</dbReference>
<dbReference type="PANTHER" id="PTHR43292">
    <property type="entry name" value="ACYL-COA DEHYDROGENASE"/>
    <property type="match status" value="1"/>
</dbReference>
<dbReference type="InterPro" id="IPR037069">
    <property type="entry name" value="AcylCoA_DH/ox_N_sf"/>
</dbReference>
<evidence type="ECO:0000256" key="3">
    <source>
        <dbReference type="ARBA" id="ARBA00022630"/>
    </source>
</evidence>
<evidence type="ECO:0000256" key="2">
    <source>
        <dbReference type="ARBA" id="ARBA00009347"/>
    </source>
</evidence>
<dbReference type="InterPro" id="IPR052161">
    <property type="entry name" value="Mycobact_Acyl-CoA_DH"/>
</dbReference>
<feature type="domain" description="Acyl-CoA dehydrogenase/oxidase C-terminal" evidence="6">
    <location>
        <begin position="632"/>
        <end position="782"/>
    </location>
</feature>
<name>A0A7W7QIU6_9ACTN</name>
<dbReference type="Pfam" id="PF02770">
    <property type="entry name" value="Acyl-CoA_dh_M"/>
    <property type="match status" value="1"/>
</dbReference>
<organism evidence="9 10">
    <name type="scientific">Streptosporangium saharense</name>
    <dbReference type="NCBI Taxonomy" id="1706840"/>
    <lineage>
        <taxon>Bacteria</taxon>
        <taxon>Bacillati</taxon>
        <taxon>Actinomycetota</taxon>
        <taxon>Actinomycetes</taxon>
        <taxon>Streptosporangiales</taxon>
        <taxon>Streptosporangiaceae</taxon>
        <taxon>Streptosporangium</taxon>
    </lineage>
</organism>
<feature type="domain" description="Acyl-CoA dehydrogenase/oxidase C-terminal" evidence="6">
    <location>
        <begin position="219"/>
        <end position="290"/>
    </location>
</feature>
<dbReference type="Gene3D" id="2.40.110.10">
    <property type="entry name" value="Butyryl-CoA Dehydrogenase, subunit A, domain 2"/>
    <property type="match status" value="1"/>
</dbReference>
<dbReference type="InterPro" id="IPR013786">
    <property type="entry name" value="AcylCoA_DH/ox_N"/>
</dbReference>
<dbReference type="RefSeq" id="WP_184713056.1">
    <property type="nucleotide sequence ID" value="NZ_JACHJP010000001.1"/>
</dbReference>
<sequence>MAIGLGEEHRALRESVTGWATRNISPEILRAAVQAEEETVPGFWASLAAQGLLGLHLPEEYGGSGYGLLETVVVVEALGERVAPGPFLPTVLASAAILASDGKARADLLPGLADGTLTGAVALTGSLTGTREEDGTLTVGGVVEPVLGGGLADILVLPAATDEGSVWVALDASTVTVTQVRALDLTRGVARIEAGAVAVPPGRVLDGLRSERVRDLAAILLGAEAAGVASWCVRAAAEYARGRVQFGRPIGQFQGVKHKAARMLVALEQARATVWDAVRAARAAGENAVGENAAGGNTAGENTAGVGVAVQAVENAATGTSGEAVARSAEVGVAVQAVEEDGWEAVYAAAVAGVVAPDAAVGCARDAIQIFGGIGYTYEHDAHLYYRRALSLRALLGPSAGWADTVATLALDGVRPKMELDLPEEAAGLRERVRAEVAGFARLEGREQRRALAEAGYVMPHLPRPWGREATPLEQVLMHQELRAARVKPPQMIIGAWVVPSMVAYGTPEQQERFLPRTLSGEMIWCQLFSEPGAGSDLASLQTRAERVEGGWRLNGQKVWTSIAHLAEWAICLARTSSTGSKHEGITYFLVDMKAPGVTVRPLTEMTGESLFNQVFLDDVFVPDELVVGQVGDGWRVARNTLSNERILLSSGSGGTGASIRDLLGLVGRLGRDLTAVERQDLAAVLCEGHSIDALGLRVTLRQLSGAEPGADGSVRKLLSTSHAQHVAECAVGLLGTTAVVAADLTLGDAGYWNRAILATRAMTIYGGTTEVQLNIIGERMLGLPRDPEPGR</sequence>
<keyword evidence="3" id="KW-0285">Flavoprotein</keyword>
<keyword evidence="5" id="KW-0560">Oxidoreductase</keyword>
<evidence type="ECO:0000313" key="10">
    <source>
        <dbReference type="Proteomes" id="UP000552644"/>
    </source>
</evidence>
<gene>
    <name evidence="9" type="ORF">FHS44_001462</name>
</gene>
<dbReference type="SUPFAM" id="SSF56645">
    <property type="entry name" value="Acyl-CoA dehydrogenase NM domain-like"/>
    <property type="match status" value="2"/>
</dbReference>
<dbReference type="Gene3D" id="1.10.540.10">
    <property type="entry name" value="Acyl-CoA dehydrogenase/oxidase, N-terminal domain"/>
    <property type="match status" value="2"/>
</dbReference>
<accession>A0A7W7QIU6</accession>
<comment type="cofactor">
    <cofactor evidence="1">
        <name>FAD</name>
        <dbReference type="ChEBI" id="CHEBI:57692"/>
    </cofactor>
</comment>
<dbReference type="SUPFAM" id="SSF47203">
    <property type="entry name" value="Acyl-CoA dehydrogenase C-terminal domain-like"/>
    <property type="match status" value="2"/>
</dbReference>
<dbReference type="Proteomes" id="UP000552644">
    <property type="component" value="Unassembled WGS sequence"/>
</dbReference>
<protein>
    <submittedName>
        <fullName evidence="9">Alkylation response protein AidB-like acyl-CoA dehydrogenase</fullName>
    </submittedName>
</protein>
<evidence type="ECO:0000256" key="1">
    <source>
        <dbReference type="ARBA" id="ARBA00001974"/>
    </source>
</evidence>
<dbReference type="InterPro" id="IPR046373">
    <property type="entry name" value="Acyl-CoA_Oxase/DH_mid-dom_sf"/>
</dbReference>
<dbReference type="InterPro" id="IPR006091">
    <property type="entry name" value="Acyl-CoA_Oxase/DH_mid-dom"/>
</dbReference>
<dbReference type="EMBL" id="JACHJP010000001">
    <property type="protein sequence ID" value="MBB4914390.1"/>
    <property type="molecule type" value="Genomic_DNA"/>
</dbReference>
<feature type="domain" description="Acyl-CoA oxidase/dehydrogenase middle" evidence="7">
    <location>
        <begin position="526"/>
        <end position="610"/>
    </location>
</feature>
<feature type="domain" description="Acyl-CoA dehydrogenase/oxidase C-terminal" evidence="6">
    <location>
        <begin position="340"/>
        <end position="400"/>
    </location>
</feature>
<dbReference type="FunFam" id="2.40.110.10:FF:000011">
    <property type="entry name" value="Acyl-CoA dehydrogenase FadE34"/>
    <property type="match status" value="1"/>
</dbReference>
<evidence type="ECO:0000256" key="4">
    <source>
        <dbReference type="ARBA" id="ARBA00022827"/>
    </source>
</evidence>
<evidence type="ECO:0000256" key="5">
    <source>
        <dbReference type="ARBA" id="ARBA00023002"/>
    </source>
</evidence>
<comment type="similarity">
    <text evidence="2">Belongs to the acyl-CoA dehydrogenase family.</text>
</comment>
<dbReference type="InterPro" id="IPR009075">
    <property type="entry name" value="AcylCo_DH/oxidase_C"/>
</dbReference>
<dbReference type="GO" id="GO:0050660">
    <property type="term" value="F:flavin adenine dinucleotide binding"/>
    <property type="evidence" value="ECO:0007669"/>
    <property type="project" value="InterPro"/>
</dbReference>
<feature type="domain" description="Acyl-CoA dehydrogenase/oxidase N-terminal" evidence="8">
    <location>
        <begin position="7"/>
        <end position="115"/>
    </location>
</feature>